<reference evidence="4" key="2">
    <citation type="journal article" date="2021" name="PeerJ">
        <title>Extensive microbial diversity within the chicken gut microbiome revealed by metagenomics and culture.</title>
        <authorList>
            <person name="Gilroy R."/>
            <person name="Ravi A."/>
            <person name="Getino M."/>
            <person name="Pursley I."/>
            <person name="Horton D.L."/>
            <person name="Alikhan N.F."/>
            <person name="Baker D."/>
            <person name="Gharbi K."/>
            <person name="Hall N."/>
            <person name="Watson M."/>
            <person name="Adriaenssens E.M."/>
            <person name="Foster-Nyarko E."/>
            <person name="Jarju S."/>
            <person name="Secka A."/>
            <person name="Antonio M."/>
            <person name="Oren A."/>
            <person name="Chaudhuri R.R."/>
            <person name="La Ragione R."/>
            <person name="Hildebrand F."/>
            <person name="Pallen M.J."/>
        </authorList>
    </citation>
    <scope>NUCLEOTIDE SEQUENCE</scope>
    <source>
        <strain evidence="4">4509</strain>
    </source>
</reference>
<dbReference type="EMBL" id="DVMX01000003">
    <property type="protein sequence ID" value="HIU40950.1"/>
    <property type="molecule type" value="Genomic_DNA"/>
</dbReference>
<evidence type="ECO:0000313" key="4">
    <source>
        <dbReference type="EMBL" id="HIU40950.1"/>
    </source>
</evidence>
<dbReference type="AlphaFoldDB" id="A0A9D1IPZ5"/>
<dbReference type="Pfam" id="PF13240">
    <property type="entry name" value="Zn_Ribbon_1"/>
    <property type="match status" value="1"/>
</dbReference>
<gene>
    <name evidence="4" type="ORF">IAD19_00150</name>
</gene>
<dbReference type="InterPro" id="IPR026870">
    <property type="entry name" value="Zinc_ribbon_dom"/>
</dbReference>
<keyword evidence="2" id="KW-1133">Transmembrane helix</keyword>
<feature type="domain" description="Zinc-ribbon" evidence="3">
    <location>
        <begin position="2"/>
        <end position="22"/>
    </location>
</feature>
<evidence type="ECO:0000256" key="2">
    <source>
        <dbReference type="SAM" id="Phobius"/>
    </source>
</evidence>
<evidence type="ECO:0000256" key="1">
    <source>
        <dbReference type="SAM" id="Coils"/>
    </source>
</evidence>
<feature type="transmembrane region" description="Helical" evidence="2">
    <location>
        <begin position="81"/>
        <end position="100"/>
    </location>
</feature>
<feature type="transmembrane region" description="Helical" evidence="2">
    <location>
        <begin position="112"/>
        <end position="133"/>
    </location>
</feature>
<keyword evidence="2" id="KW-0812">Transmembrane</keyword>
<comment type="caution">
    <text evidence="4">The sequence shown here is derived from an EMBL/GenBank/DDBJ whole genome shotgun (WGS) entry which is preliminary data.</text>
</comment>
<reference evidence="4" key="1">
    <citation type="submission" date="2020-10" db="EMBL/GenBank/DDBJ databases">
        <authorList>
            <person name="Gilroy R."/>
        </authorList>
    </citation>
    <scope>NUCLEOTIDE SEQUENCE</scope>
    <source>
        <strain evidence="4">4509</strain>
    </source>
</reference>
<organism evidence="4 5">
    <name type="scientific">Candidatus Egerieicola faecale</name>
    <dbReference type="NCBI Taxonomy" id="2840774"/>
    <lineage>
        <taxon>Bacteria</taxon>
        <taxon>Bacillati</taxon>
        <taxon>Bacillota</taxon>
        <taxon>Clostridia</taxon>
        <taxon>Eubacteriales</taxon>
        <taxon>Oscillospiraceae</taxon>
        <taxon>Oscillospiraceae incertae sedis</taxon>
        <taxon>Candidatus Egerieicola</taxon>
    </lineage>
</organism>
<proteinExistence type="predicted"/>
<name>A0A9D1IPZ5_9FIRM</name>
<dbReference type="Proteomes" id="UP000824082">
    <property type="component" value="Unassembled WGS sequence"/>
</dbReference>
<feature type="coiled-coil region" evidence="1">
    <location>
        <begin position="133"/>
        <end position="160"/>
    </location>
</feature>
<evidence type="ECO:0000259" key="3">
    <source>
        <dbReference type="Pfam" id="PF13240"/>
    </source>
</evidence>
<keyword evidence="2" id="KW-0472">Membrane</keyword>
<accession>A0A9D1IPZ5</accession>
<protein>
    <submittedName>
        <fullName evidence="4">Zinc ribbon domain-containing protein</fullName>
    </submittedName>
</protein>
<evidence type="ECO:0000313" key="5">
    <source>
        <dbReference type="Proteomes" id="UP000824082"/>
    </source>
</evidence>
<keyword evidence="1" id="KW-0175">Coiled coil</keyword>
<sequence length="211" mass="23408">MYCSHCGAQIPDDSAFCPKCGQKPGRAGEPVAQTAAASTAPPPYPQQTQPVYVRSTKSRLEFTEEYYRDHQYYNWQKTKRTTSIGATILLVLPWLAILIFQEDLDMTQSEFTNLVIVCYVVAVIFYIICGAVLMKMKRIEAEAENAYQSYERNLERGQTSGRSSSIFSDSSRGNPNLSSAAANSTYGWKCPSCGRVNANYVGTCACGKRKS</sequence>